<dbReference type="PANTHER" id="PTHR10501">
    <property type="entry name" value="U1 SMALL NUCLEAR RIBONUCLEOPROTEIN A/U2 SMALL NUCLEAR RIBONUCLEOPROTEIN B"/>
    <property type="match status" value="1"/>
</dbReference>
<evidence type="ECO:0000256" key="2">
    <source>
        <dbReference type="PROSITE-ProRule" id="PRU00176"/>
    </source>
</evidence>
<keyword evidence="1 2" id="KW-0694">RNA-binding</keyword>
<dbReference type="Gene3D" id="3.30.70.330">
    <property type="match status" value="1"/>
</dbReference>
<gene>
    <name evidence="4" type="ORF">Taro_029191</name>
</gene>
<accession>A0A843VQE8</accession>
<name>A0A843VQE8_COLES</name>
<evidence type="ECO:0000256" key="1">
    <source>
        <dbReference type="ARBA" id="ARBA00022884"/>
    </source>
</evidence>
<dbReference type="InterPro" id="IPR035979">
    <property type="entry name" value="RBD_domain_sf"/>
</dbReference>
<dbReference type="Pfam" id="PF00076">
    <property type="entry name" value="RRM_1"/>
    <property type="match status" value="1"/>
</dbReference>
<proteinExistence type="predicted"/>
<evidence type="ECO:0000313" key="5">
    <source>
        <dbReference type="Proteomes" id="UP000652761"/>
    </source>
</evidence>
<evidence type="ECO:0000313" key="4">
    <source>
        <dbReference type="EMBL" id="MQL96517.1"/>
    </source>
</evidence>
<comment type="caution">
    <text evidence="4">The sequence shown here is derived from an EMBL/GenBank/DDBJ whole genome shotgun (WGS) entry which is preliminary data.</text>
</comment>
<dbReference type="FunFam" id="3.30.70.330:FF:000467">
    <property type="entry name" value="Cell wall integrity protein scw1"/>
    <property type="match status" value="1"/>
</dbReference>
<reference evidence="4" key="1">
    <citation type="submission" date="2017-07" db="EMBL/GenBank/DDBJ databases">
        <title>Taro Niue Genome Assembly and Annotation.</title>
        <authorList>
            <person name="Atibalentja N."/>
            <person name="Keating K."/>
            <person name="Fields C.J."/>
        </authorList>
    </citation>
    <scope>NUCLEOTIDE SEQUENCE</scope>
    <source>
        <strain evidence="4">Niue_2</strain>
        <tissue evidence="4">Leaf</tissue>
    </source>
</reference>
<evidence type="ECO:0000259" key="3">
    <source>
        <dbReference type="PROSITE" id="PS50102"/>
    </source>
</evidence>
<dbReference type="OrthoDB" id="431169at2759"/>
<keyword evidence="5" id="KW-1185">Reference proteome</keyword>
<dbReference type="InterPro" id="IPR012677">
    <property type="entry name" value="Nucleotide-bd_a/b_plait_sf"/>
</dbReference>
<organism evidence="4 5">
    <name type="scientific">Colocasia esculenta</name>
    <name type="common">Wild taro</name>
    <name type="synonym">Arum esculentum</name>
    <dbReference type="NCBI Taxonomy" id="4460"/>
    <lineage>
        <taxon>Eukaryota</taxon>
        <taxon>Viridiplantae</taxon>
        <taxon>Streptophyta</taxon>
        <taxon>Embryophyta</taxon>
        <taxon>Tracheophyta</taxon>
        <taxon>Spermatophyta</taxon>
        <taxon>Magnoliopsida</taxon>
        <taxon>Liliopsida</taxon>
        <taxon>Araceae</taxon>
        <taxon>Aroideae</taxon>
        <taxon>Colocasieae</taxon>
        <taxon>Colocasia</taxon>
    </lineage>
</organism>
<dbReference type="SMART" id="SM00360">
    <property type="entry name" value="RRM"/>
    <property type="match status" value="1"/>
</dbReference>
<dbReference type="GO" id="GO:0003723">
    <property type="term" value="F:RNA binding"/>
    <property type="evidence" value="ECO:0007669"/>
    <property type="project" value="UniProtKB-UniRule"/>
</dbReference>
<feature type="domain" description="RRM" evidence="3">
    <location>
        <begin position="243"/>
        <end position="322"/>
    </location>
</feature>
<dbReference type="InterPro" id="IPR000504">
    <property type="entry name" value="RRM_dom"/>
</dbReference>
<dbReference type="SUPFAM" id="SSF54928">
    <property type="entry name" value="RNA-binding domain, RBD"/>
    <property type="match status" value="1"/>
</dbReference>
<sequence length="322" mass="35079">MARLPCSVPAKVALEERNNRVLSFEPSGENNLAGKAPACAEGASRSPSLYPGWAFNLLCLWGGGTGTAFGVLGTHDGPLEPEEGVFDCLEGYASLRKAPHLALPCRLQSEALEEAEGGAPGKNEAKEFMGLVEKITKEHMRGLVDKLAMAIEAKKEKSTWKGGGGEKRRMVRELVRRGKVDILCLQVTKSEGCVDELIREFRGGRLVNGVPSPTKGRAGGLVILWNAYEVEEVENMKDNPPCNTLFIGNLGENIIEEELRHIFSAQPGYKQMKILRQERNTVCFIEFEDVNTATAVHQALQGAVIPSSGRGGMRIQYPCADE</sequence>
<dbReference type="Proteomes" id="UP000652761">
    <property type="component" value="Unassembled WGS sequence"/>
</dbReference>
<dbReference type="EMBL" id="NMUH01001924">
    <property type="protein sequence ID" value="MQL96517.1"/>
    <property type="molecule type" value="Genomic_DNA"/>
</dbReference>
<dbReference type="PROSITE" id="PS50102">
    <property type="entry name" value="RRM"/>
    <property type="match status" value="1"/>
</dbReference>
<dbReference type="AlphaFoldDB" id="A0A843VQE8"/>
<protein>
    <recommendedName>
        <fullName evidence="3">RRM domain-containing protein</fullName>
    </recommendedName>
</protein>